<dbReference type="AlphaFoldDB" id="A0A919S0I8"/>
<accession>A0A919S0I8</accession>
<comment type="caution">
    <text evidence="5">The sequence shown here is derived from an EMBL/GenBank/DDBJ whole genome shotgun (WGS) entry which is preliminary data.</text>
</comment>
<evidence type="ECO:0000256" key="2">
    <source>
        <dbReference type="ARBA" id="ARBA00023315"/>
    </source>
</evidence>
<dbReference type="InterPro" id="IPR016181">
    <property type="entry name" value="Acyl_CoA_acyltransferase"/>
</dbReference>
<organism evidence="5 6">
    <name type="scientific">Clostridium polyendosporum</name>
    <dbReference type="NCBI Taxonomy" id="69208"/>
    <lineage>
        <taxon>Bacteria</taxon>
        <taxon>Bacillati</taxon>
        <taxon>Bacillota</taxon>
        <taxon>Clostridia</taxon>
        <taxon>Eubacteriales</taxon>
        <taxon>Clostridiaceae</taxon>
        <taxon>Clostridium</taxon>
    </lineage>
</organism>
<reference evidence="5" key="1">
    <citation type="submission" date="2021-03" db="EMBL/GenBank/DDBJ databases">
        <title>Taxonomic study of Clostridium polyendosporum from meadow-gley soil under rice.</title>
        <authorList>
            <person name="Kobayashi H."/>
            <person name="Tanizawa Y."/>
            <person name="Yagura M."/>
        </authorList>
    </citation>
    <scope>NUCLEOTIDE SEQUENCE</scope>
    <source>
        <strain evidence="5">JCM 30710</strain>
    </source>
</reference>
<keyword evidence="2" id="KW-0012">Acyltransferase</keyword>
<dbReference type="SUPFAM" id="SSF55729">
    <property type="entry name" value="Acyl-CoA N-acyltransferases (Nat)"/>
    <property type="match status" value="1"/>
</dbReference>
<keyword evidence="6" id="KW-1185">Reference proteome</keyword>
<dbReference type="PROSITE" id="PS51186">
    <property type="entry name" value="GNAT"/>
    <property type="match status" value="1"/>
</dbReference>
<comment type="similarity">
    <text evidence="3">Belongs to the acetyltransferase family. RimJ subfamily.</text>
</comment>
<dbReference type="InterPro" id="IPR051531">
    <property type="entry name" value="N-acetyltransferase"/>
</dbReference>
<evidence type="ECO:0000256" key="3">
    <source>
        <dbReference type="ARBA" id="ARBA00038502"/>
    </source>
</evidence>
<evidence type="ECO:0000256" key="1">
    <source>
        <dbReference type="ARBA" id="ARBA00022679"/>
    </source>
</evidence>
<sequence>MPLFARFKLNNIESIFNDFPELETEGFKLRKLKKDDAKDIWDIYQNKDIATYDRAPFIRDEESAKDFIEELSELYEERIRIDWAIEDKRISKVIGLIVLFNISLVDSRAEVGYVLNRDFTNRGIMKYILSWLVDFSFNYAGIHKLEANINTGNISSIKVCESAGFEKEGTRKAHCFNKRTGIYMDNYVYGLINNRWDIIIERFE</sequence>
<dbReference type="EMBL" id="BOPZ01000020">
    <property type="protein sequence ID" value="GIM29634.1"/>
    <property type="molecule type" value="Genomic_DNA"/>
</dbReference>
<evidence type="ECO:0000259" key="4">
    <source>
        <dbReference type="PROSITE" id="PS51186"/>
    </source>
</evidence>
<dbReference type="PANTHER" id="PTHR43792">
    <property type="entry name" value="GNAT FAMILY, PUTATIVE (AFU_ORTHOLOGUE AFUA_3G00765)-RELATED-RELATED"/>
    <property type="match status" value="1"/>
</dbReference>
<dbReference type="PANTHER" id="PTHR43792:SF8">
    <property type="entry name" value="[RIBOSOMAL PROTEIN US5]-ALANINE N-ACETYLTRANSFERASE"/>
    <property type="match status" value="1"/>
</dbReference>
<feature type="domain" description="N-acetyltransferase" evidence="4">
    <location>
        <begin position="27"/>
        <end position="189"/>
    </location>
</feature>
<proteinExistence type="inferred from homology"/>
<gene>
    <name evidence="5" type="ORF">CPJCM30710_23000</name>
</gene>
<dbReference type="Pfam" id="PF13302">
    <property type="entry name" value="Acetyltransf_3"/>
    <property type="match status" value="1"/>
</dbReference>
<dbReference type="InterPro" id="IPR000182">
    <property type="entry name" value="GNAT_dom"/>
</dbReference>
<protein>
    <submittedName>
        <fullName evidence="5">N-acetyltransferase</fullName>
    </submittedName>
</protein>
<evidence type="ECO:0000313" key="6">
    <source>
        <dbReference type="Proteomes" id="UP000679179"/>
    </source>
</evidence>
<name>A0A919S0I8_9CLOT</name>
<keyword evidence="1" id="KW-0808">Transferase</keyword>
<dbReference type="Gene3D" id="3.40.630.30">
    <property type="match status" value="1"/>
</dbReference>
<dbReference type="GO" id="GO:0016747">
    <property type="term" value="F:acyltransferase activity, transferring groups other than amino-acyl groups"/>
    <property type="evidence" value="ECO:0007669"/>
    <property type="project" value="InterPro"/>
</dbReference>
<dbReference type="Proteomes" id="UP000679179">
    <property type="component" value="Unassembled WGS sequence"/>
</dbReference>
<dbReference type="RefSeq" id="WP_212904328.1">
    <property type="nucleotide sequence ID" value="NZ_BOPZ01000020.1"/>
</dbReference>
<evidence type="ECO:0000313" key="5">
    <source>
        <dbReference type="EMBL" id="GIM29634.1"/>
    </source>
</evidence>